<evidence type="ECO:0000313" key="5">
    <source>
        <dbReference type="EMBL" id="QBD76088.1"/>
    </source>
</evidence>
<dbReference type="Pfam" id="PF01494">
    <property type="entry name" value="FAD_binding_3"/>
    <property type="match status" value="1"/>
</dbReference>
<name>A0A4P6JLJ9_KTERU</name>
<evidence type="ECO:0000256" key="1">
    <source>
        <dbReference type="ARBA" id="ARBA00001974"/>
    </source>
</evidence>
<evidence type="ECO:0000313" key="6">
    <source>
        <dbReference type="Proteomes" id="UP000290365"/>
    </source>
</evidence>
<dbReference type="KEGG" id="kbs:EPA93_08735"/>
<dbReference type="InterPro" id="IPR036188">
    <property type="entry name" value="FAD/NAD-bd_sf"/>
</dbReference>
<dbReference type="Gene3D" id="3.40.30.120">
    <property type="match status" value="1"/>
</dbReference>
<dbReference type="OrthoDB" id="9766816at2"/>
<dbReference type="RefSeq" id="WP_129886683.1">
    <property type="nucleotide sequence ID" value="NZ_CP035758.1"/>
</dbReference>
<gene>
    <name evidence="5" type="ORF">EPA93_08735</name>
</gene>
<dbReference type="SUPFAM" id="SSF51905">
    <property type="entry name" value="FAD/NAD(P)-binding domain"/>
    <property type="match status" value="1"/>
</dbReference>
<dbReference type="InterPro" id="IPR050641">
    <property type="entry name" value="RIFMO-like"/>
</dbReference>
<keyword evidence="6" id="KW-1185">Reference proteome</keyword>
<dbReference type="EMBL" id="CP035758">
    <property type="protein sequence ID" value="QBD76088.1"/>
    <property type="molecule type" value="Genomic_DNA"/>
</dbReference>
<reference evidence="5 6" key="1">
    <citation type="submission" date="2019-01" db="EMBL/GenBank/DDBJ databases">
        <title>Ktedonosporobacter rubrisoli SCAWS-G2.</title>
        <authorList>
            <person name="Huang Y."/>
            <person name="Yan B."/>
        </authorList>
    </citation>
    <scope>NUCLEOTIDE SEQUENCE [LARGE SCALE GENOMIC DNA]</scope>
    <source>
        <strain evidence="5 6">SCAWS-G2</strain>
    </source>
</reference>
<organism evidence="5 6">
    <name type="scientific">Ktedonosporobacter rubrisoli</name>
    <dbReference type="NCBI Taxonomy" id="2509675"/>
    <lineage>
        <taxon>Bacteria</taxon>
        <taxon>Bacillati</taxon>
        <taxon>Chloroflexota</taxon>
        <taxon>Ktedonobacteria</taxon>
        <taxon>Ktedonobacterales</taxon>
        <taxon>Ktedonosporobacteraceae</taxon>
        <taxon>Ktedonosporobacter</taxon>
    </lineage>
</organism>
<dbReference type="Gene3D" id="3.30.9.10">
    <property type="entry name" value="D-Amino Acid Oxidase, subunit A, domain 2"/>
    <property type="match status" value="1"/>
</dbReference>
<sequence>MLHTSVLIVGGGLAGLSSALFLAQSGISACLIERHPGTSIHPRARGLNFRTMELMRSLGLDEQIRIAGAELINSRGWLRVDTLAGQELQFVSMPQNLAADLIARISPASWCMCAQDNVEPILYAAAQQRGVDLHFGVQLIKLEQDATGVTALFQERATGELQDLHADYVIAADGAASPIRRSLGIGMSGLGTLDHQLNVYFQADLSKLVEGREFGICSIENPASPGILISINNKDRWMFHITYHPEAGERPKDFPPERCLSYLRQAIGLPELPIEIISILPWEVASRTANSLVAGRIFLVGDAAHVMPPTGAFGANTGIQDAHNLAWKLAAVLKGQAGPDLLATYDEERRPVINFVVEQASLRYLQARTRSTQAQLADETVVTAGYQYHSQAILAEGNYQAPLDHIELNGQPGTRAPHVWLEQLGRRISTLDLFGSHFVLLLGPEGTAWRTALEMIAAQRKLNCAIYSIGPQADLQELEESWQQLYGVSARGAVLVRPDGFVAWRSRELPGNPQSELDEVTKRVLCL</sequence>
<dbReference type="GO" id="GO:0071949">
    <property type="term" value="F:FAD binding"/>
    <property type="evidence" value="ECO:0007669"/>
    <property type="project" value="InterPro"/>
</dbReference>
<accession>A0A4P6JLJ9</accession>
<comment type="cofactor">
    <cofactor evidence="1">
        <name>FAD</name>
        <dbReference type="ChEBI" id="CHEBI:57692"/>
    </cofactor>
</comment>
<dbReference type="PRINTS" id="PR00420">
    <property type="entry name" value="RNGMNOXGNASE"/>
</dbReference>
<dbReference type="Proteomes" id="UP000290365">
    <property type="component" value="Chromosome"/>
</dbReference>
<proteinExistence type="predicted"/>
<dbReference type="PANTHER" id="PTHR43004">
    <property type="entry name" value="TRK SYSTEM POTASSIUM UPTAKE PROTEIN"/>
    <property type="match status" value="1"/>
</dbReference>
<dbReference type="Pfam" id="PF21274">
    <property type="entry name" value="Rng_hyd_C"/>
    <property type="match status" value="1"/>
</dbReference>
<evidence type="ECO:0000256" key="3">
    <source>
        <dbReference type="ARBA" id="ARBA00022827"/>
    </source>
</evidence>
<dbReference type="PANTHER" id="PTHR43004:SF19">
    <property type="entry name" value="BINDING MONOOXYGENASE, PUTATIVE (JCVI)-RELATED"/>
    <property type="match status" value="1"/>
</dbReference>
<feature type="domain" description="FAD-binding" evidence="4">
    <location>
        <begin position="4"/>
        <end position="359"/>
    </location>
</feature>
<evidence type="ECO:0000256" key="2">
    <source>
        <dbReference type="ARBA" id="ARBA00022630"/>
    </source>
</evidence>
<evidence type="ECO:0000259" key="4">
    <source>
        <dbReference type="Pfam" id="PF01494"/>
    </source>
</evidence>
<keyword evidence="3" id="KW-0274">FAD</keyword>
<dbReference type="InterPro" id="IPR002938">
    <property type="entry name" value="FAD-bd"/>
</dbReference>
<protein>
    <submittedName>
        <fullName evidence="5">FAD-binding protein</fullName>
    </submittedName>
</protein>
<dbReference type="AlphaFoldDB" id="A0A4P6JLJ9"/>
<dbReference type="GO" id="GO:0016709">
    <property type="term" value="F:oxidoreductase activity, acting on paired donors, with incorporation or reduction of molecular oxygen, NAD(P)H as one donor, and incorporation of one atom of oxygen"/>
    <property type="evidence" value="ECO:0007669"/>
    <property type="project" value="UniProtKB-ARBA"/>
</dbReference>
<keyword evidence="2" id="KW-0285">Flavoprotein</keyword>
<dbReference type="Gene3D" id="3.50.50.60">
    <property type="entry name" value="FAD/NAD(P)-binding domain"/>
    <property type="match status" value="1"/>
</dbReference>